<organism evidence="1 2">
    <name type="scientific">candidate division MSBL1 archaeon SCGC-AAA382A13</name>
    <dbReference type="NCBI Taxonomy" id="1698279"/>
    <lineage>
        <taxon>Archaea</taxon>
        <taxon>Methanobacteriati</taxon>
        <taxon>Methanobacteriota</taxon>
        <taxon>candidate division MSBL1</taxon>
    </lineage>
</organism>
<protein>
    <submittedName>
        <fullName evidence="1">Uncharacterized protein</fullName>
    </submittedName>
</protein>
<reference evidence="1 2" key="1">
    <citation type="journal article" date="2016" name="Sci. Rep.">
        <title>Metabolic traits of an uncultured archaeal lineage -MSBL1- from brine pools of the Red Sea.</title>
        <authorList>
            <person name="Mwirichia R."/>
            <person name="Alam I."/>
            <person name="Rashid M."/>
            <person name="Vinu M."/>
            <person name="Ba-Alawi W."/>
            <person name="Anthony Kamau A."/>
            <person name="Kamanda Ngugi D."/>
            <person name="Goker M."/>
            <person name="Klenk H.P."/>
            <person name="Bajic V."/>
            <person name="Stingl U."/>
        </authorList>
    </citation>
    <scope>NUCLEOTIDE SEQUENCE [LARGE SCALE GENOMIC DNA]</scope>
    <source>
        <strain evidence="1">SCGC-AAA382A13</strain>
    </source>
</reference>
<comment type="caution">
    <text evidence="1">The sequence shown here is derived from an EMBL/GenBank/DDBJ whole genome shotgun (WGS) entry which is preliminary data.</text>
</comment>
<proteinExistence type="predicted"/>
<feature type="non-terminal residue" evidence="1">
    <location>
        <position position="154"/>
    </location>
</feature>
<dbReference type="EMBL" id="LHYD01000037">
    <property type="protein sequence ID" value="KXB04939.1"/>
    <property type="molecule type" value="Genomic_DNA"/>
</dbReference>
<evidence type="ECO:0000313" key="2">
    <source>
        <dbReference type="Proteomes" id="UP000070311"/>
    </source>
</evidence>
<dbReference type="AlphaFoldDB" id="A0A133VER1"/>
<dbReference type="Proteomes" id="UP000070311">
    <property type="component" value="Unassembled WGS sequence"/>
</dbReference>
<evidence type="ECO:0000313" key="1">
    <source>
        <dbReference type="EMBL" id="KXB04939.1"/>
    </source>
</evidence>
<accession>A0A133VER1</accession>
<sequence>MSKKTVSLLILLISLILLGGNTVHALPDSGTEKSGNPCEQGHDFNYEYNFFYDNNMRINHEYKLFISPEIDKYFSERHKTKFVIKIEPRGIKVSDNNLSFTSKQENITIVPLENKPSLYIEGLWDKISWLSSGWEFFLIGVCSIVSLSCNRRFL</sequence>
<keyword evidence="2" id="KW-1185">Reference proteome</keyword>
<gene>
    <name evidence="1" type="ORF">AKJ50_01895</name>
</gene>
<name>A0A133VER1_9EURY</name>